<keyword evidence="2" id="KW-1185">Reference proteome</keyword>
<protein>
    <submittedName>
        <fullName evidence="1">Uncharacterized protein</fullName>
    </submittedName>
</protein>
<organism evidence="1 2">
    <name type="scientific">Prymnesium parvum</name>
    <name type="common">Toxic golden alga</name>
    <dbReference type="NCBI Taxonomy" id="97485"/>
    <lineage>
        <taxon>Eukaryota</taxon>
        <taxon>Haptista</taxon>
        <taxon>Haptophyta</taxon>
        <taxon>Prymnesiophyceae</taxon>
        <taxon>Prymnesiales</taxon>
        <taxon>Prymnesiaceae</taxon>
        <taxon>Prymnesium</taxon>
    </lineage>
</organism>
<dbReference type="EMBL" id="JBGBPQ010000017">
    <property type="protein sequence ID" value="KAL1507791.1"/>
    <property type="molecule type" value="Genomic_DNA"/>
</dbReference>
<dbReference type="Proteomes" id="UP001515480">
    <property type="component" value="Unassembled WGS sequence"/>
</dbReference>
<evidence type="ECO:0000313" key="1">
    <source>
        <dbReference type="EMBL" id="KAL1507791.1"/>
    </source>
</evidence>
<gene>
    <name evidence="1" type="ORF">AB1Y20_007401</name>
</gene>
<proteinExistence type="predicted"/>
<accession>A0AB34IUQ6</accession>
<comment type="caution">
    <text evidence="1">The sequence shown here is derived from an EMBL/GenBank/DDBJ whole genome shotgun (WGS) entry which is preliminary data.</text>
</comment>
<name>A0AB34IUQ6_PRYPA</name>
<sequence length="147" mass="16306">MSNPRSHPPPRTCDNATNPFVRFVCDAGDDVFAGLLRLRRHTFCVKLLCRELRDRFPARTYTSPLAYCGSDAIEDWAEAHGCVFYDSVLYSAAISDATLVERLWGRGCVVTADVMCDAVDARATDTLRFLAAARGARYAGRMHPRSA</sequence>
<evidence type="ECO:0000313" key="2">
    <source>
        <dbReference type="Proteomes" id="UP001515480"/>
    </source>
</evidence>
<dbReference type="AlphaFoldDB" id="A0AB34IUQ6"/>
<reference evidence="1 2" key="1">
    <citation type="journal article" date="2024" name="Science">
        <title>Giant polyketide synthase enzymes in the biosynthesis of giant marine polyether toxins.</title>
        <authorList>
            <person name="Fallon T.R."/>
            <person name="Shende V.V."/>
            <person name="Wierzbicki I.H."/>
            <person name="Pendleton A.L."/>
            <person name="Watervoot N.F."/>
            <person name="Auber R.P."/>
            <person name="Gonzalez D.J."/>
            <person name="Wisecaver J.H."/>
            <person name="Moore B.S."/>
        </authorList>
    </citation>
    <scope>NUCLEOTIDE SEQUENCE [LARGE SCALE GENOMIC DNA]</scope>
    <source>
        <strain evidence="1 2">12B1</strain>
    </source>
</reference>